<reference evidence="4" key="3">
    <citation type="submission" date="2020-12" db="UniProtKB">
        <authorList>
            <consortium name="WormBaseParasite"/>
        </authorList>
    </citation>
    <scope>IDENTIFICATION</scope>
</reference>
<sequence>MHFIKYFLVFALFAIQLSVQKPNYADVITYEAYGSPGGHGYKDETTFNLLGSDGTRGSAGETTYEYVAGPAPTFDKSSKGIKTKLIKYIFPENCSNVLDCALKSGVADAGKEFLENNLGDSYEVKRKKVEIVYLIVYLVAKNVVLTRNKAAMKNLKTIEKVKVDLTQMKMKHYQRKNHLVVTLP</sequence>
<evidence type="ECO:0000313" key="2">
    <source>
        <dbReference type="EMBL" id="CEF60177.1"/>
    </source>
</evidence>
<evidence type="ECO:0000256" key="1">
    <source>
        <dbReference type="SAM" id="SignalP"/>
    </source>
</evidence>
<keyword evidence="1" id="KW-0732">Signal</keyword>
<feature type="signal peptide" evidence="1">
    <location>
        <begin position="1"/>
        <end position="25"/>
    </location>
</feature>
<dbReference type="EMBL" id="LN609397">
    <property type="protein sequence ID" value="CEF60177.1"/>
    <property type="molecule type" value="Genomic_DNA"/>
</dbReference>
<gene>
    <name evidence="2 4 5" type="ORF">SRAE_X000191700</name>
</gene>
<accession>A0A090MPX9</accession>
<dbReference type="WBParaSite" id="SRAE_X000191700.1">
    <property type="protein sequence ID" value="SRAE_X000191700.1"/>
    <property type="gene ID" value="WBGene00267494"/>
</dbReference>
<evidence type="ECO:0000313" key="4">
    <source>
        <dbReference type="WBParaSite" id="SRAE_X000191700.1"/>
    </source>
</evidence>
<keyword evidence="3" id="KW-1185">Reference proteome</keyword>
<proteinExistence type="predicted"/>
<dbReference type="RefSeq" id="XP_024499387.1">
    <property type="nucleotide sequence ID" value="XM_024654363.1"/>
</dbReference>
<dbReference type="CTD" id="36384988"/>
<dbReference type="GeneID" id="36384988"/>
<dbReference type="WormBase" id="SRAE_X000191700">
    <property type="protein sequence ID" value="SRP11727"/>
    <property type="gene ID" value="WBGene00267494"/>
</dbReference>
<feature type="chain" id="PRO_5015031282" evidence="1">
    <location>
        <begin position="26"/>
        <end position="184"/>
    </location>
</feature>
<evidence type="ECO:0000313" key="5">
    <source>
        <dbReference type="WormBase" id="SRAE_X000191700"/>
    </source>
</evidence>
<protein>
    <submittedName>
        <fullName evidence="2 4">Uncharacterized protein</fullName>
    </submittedName>
</protein>
<reference evidence="2" key="1">
    <citation type="submission" date="2014-09" db="EMBL/GenBank/DDBJ databases">
        <authorList>
            <person name="Aslett A.Martin."/>
        </authorList>
    </citation>
    <scope>NUCLEOTIDE SEQUENCE</scope>
    <source>
        <strain evidence="2">ED321 Heterogonic</strain>
    </source>
</reference>
<evidence type="ECO:0000313" key="3">
    <source>
        <dbReference type="Proteomes" id="UP000035682"/>
    </source>
</evidence>
<dbReference type="Proteomes" id="UP000035682">
    <property type="component" value="Unplaced"/>
</dbReference>
<organism evidence="2">
    <name type="scientific">Strongyloides ratti</name>
    <name type="common">Parasitic roundworm</name>
    <dbReference type="NCBI Taxonomy" id="34506"/>
    <lineage>
        <taxon>Eukaryota</taxon>
        <taxon>Metazoa</taxon>
        <taxon>Ecdysozoa</taxon>
        <taxon>Nematoda</taxon>
        <taxon>Chromadorea</taxon>
        <taxon>Rhabditida</taxon>
        <taxon>Tylenchina</taxon>
        <taxon>Panagrolaimomorpha</taxon>
        <taxon>Strongyloidoidea</taxon>
        <taxon>Strongyloididae</taxon>
        <taxon>Strongyloides</taxon>
    </lineage>
</organism>
<dbReference type="AlphaFoldDB" id="A0A090MPX9"/>
<reference evidence="3" key="2">
    <citation type="submission" date="2014-09" db="EMBL/GenBank/DDBJ databases">
        <authorList>
            <person name="Martin A.A."/>
        </authorList>
    </citation>
    <scope>NUCLEOTIDE SEQUENCE</scope>
    <source>
        <strain evidence="3">ED321</strain>
    </source>
</reference>
<name>A0A090MPX9_STRRB</name>